<dbReference type="InterPro" id="IPR058257">
    <property type="entry name" value="CorA-like_dom"/>
</dbReference>
<accession>A0A4E9DU29</accession>
<keyword evidence="1" id="KW-1133">Transmembrane helix</keyword>
<protein>
    <recommendedName>
        <fullName evidence="2">CorA-like transporter domain-containing protein</fullName>
    </recommendedName>
</protein>
<dbReference type="AlphaFoldDB" id="A0A4E9DU29"/>
<proteinExistence type="predicted"/>
<evidence type="ECO:0000313" key="3">
    <source>
        <dbReference type="EMBL" id="VIO57072.1"/>
    </source>
</evidence>
<organism evidence="3">
    <name type="scientific">Gibberella zeae</name>
    <name type="common">Wheat head blight fungus</name>
    <name type="synonym">Fusarium graminearum</name>
    <dbReference type="NCBI Taxonomy" id="5518"/>
    <lineage>
        <taxon>Eukaryota</taxon>
        <taxon>Fungi</taxon>
        <taxon>Dikarya</taxon>
        <taxon>Ascomycota</taxon>
        <taxon>Pezizomycotina</taxon>
        <taxon>Sordariomycetes</taxon>
        <taxon>Hypocreomycetidae</taxon>
        <taxon>Hypocreales</taxon>
        <taxon>Nectriaceae</taxon>
        <taxon>Fusarium</taxon>
    </lineage>
</organism>
<evidence type="ECO:0000259" key="2">
    <source>
        <dbReference type="Pfam" id="PF26616"/>
    </source>
</evidence>
<dbReference type="Pfam" id="PF26616">
    <property type="entry name" value="CorA-like"/>
    <property type="match status" value="1"/>
</dbReference>
<keyword evidence="1" id="KW-0472">Membrane</keyword>
<dbReference type="Gene3D" id="1.20.58.340">
    <property type="entry name" value="Magnesium transport protein CorA, transmembrane region"/>
    <property type="match status" value="1"/>
</dbReference>
<feature type="transmembrane region" description="Helical" evidence="1">
    <location>
        <begin position="423"/>
        <end position="443"/>
    </location>
</feature>
<evidence type="ECO:0000256" key="1">
    <source>
        <dbReference type="SAM" id="Phobius"/>
    </source>
</evidence>
<feature type="transmembrane region" description="Helical" evidence="1">
    <location>
        <begin position="463"/>
        <end position="482"/>
    </location>
</feature>
<feature type="domain" description="CorA-like transporter" evidence="2">
    <location>
        <begin position="24"/>
        <end position="256"/>
    </location>
</feature>
<name>A0A4E9DU29_GIBZA</name>
<sequence>MQTSFPWPIVGQVDVRNADITSELASGWKRLFSPPDGKVEVSVAEVTQQDLRKHISRYYGQGNDNDAPHSRGQESLARCAKTSFFVIEPHYGWSTLPITRDGLLSLFKELEVFPEIYRFLTAFGRKEFFQDESFGGFDARITSTGSSDFATFELCYLLKYVAKVTNPPPGSFCWAIRHTLVYQKVDTGTKRSSHILVRPSTPVTTALAASLRADGATSMFVSDWTYLHNVCFRSVDADFRNMINFLDEEITNLSDRVVMFGVELSNTNEINSVQSSTRDFKSLQFISDRARRVITCIEINIHTIECLRDKMNRFANWDTFDNPNDTPIYRLLTDLSKSLEEHRFACRNALAVLARAVATTQFVRTWRSCQLHSYSNIFQLRDTISLRNSEINKSSSETVSENTRTIARLANLSGRDARVVKTLTVLALVFVPASFVADFVQMGFVTISQESPMRWKADSDLKIYAILALPLITITMLVYGCVEMISRLRTRTQVEDQEKSSSTLWSMPD</sequence>
<reference evidence="3" key="1">
    <citation type="submission" date="2019-04" db="EMBL/GenBank/DDBJ databases">
        <authorList>
            <person name="Melise S."/>
            <person name="Noan J."/>
            <person name="Okalmin O."/>
        </authorList>
    </citation>
    <scope>NUCLEOTIDE SEQUENCE</scope>
    <source>
        <strain evidence="3">FN9</strain>
    </source>
</reference>
<keyword evidence="1" id="KW-0812">Transmembrane</keyword>
<dbReference type="EMBL" id="CAAKMV010000127">
    <property type="protein sequence ID" value="VIO57072.1"/>
    <property type="molecule type" value="Genomic_DNA"/>
</dbReference>
<gene>
    <name evidence="3" type="ORF">FUG_LOCUS237271</name>
</gene>